<evidence type="ECO:0000313" key="3">
    <source>
        <dbReference type="EMBL" id="HHV69482.1"/>
    </source>
</evidence>
<sequence>MDDLVVRFVGEDAPRARLALLLEHSSDLSDDREPQRIMYPLNEMLLLVTCATICSCDDFDDIVAWGQHHLTFLRRFSEFHFGIPCERWLRILVNRIDPILFGRCFESWIVALWPDRHDLIAIDGKTARRTLDKRKGLKALHTLSAYATKARLTLAQLSVPEKTNEITAIPDLLDQLAEAKQLEGALVTIDAMGCQVEIADKIVGHGADYLLALKGNHPTLEADVAAYFSDAPTVELVTRTTLEKAHGRIETRTYTASDNVSWISSQRSYPGQPRFRNIKTILKVHTRLEYADRSSSSQTRYFICSAVLDIERLAAGVRGHWGVESMHWLLDVAFKDDLSRYRAEHGAKNMAVVRRFALGLVRANKAKGSVKTKRKTASWDPNYLLEILQQN</sequence>
<comment type="caution">
    <text evidence="3">The sequence shown here is derived from an EMBL/GenBank/DDBJ whole genome shotgun (WGS) entry which is preliminary data.</text>
</comment>
<name>A0A7V6PEG2_9HYPH</name>
<dbReference type="PANTHER" id="PTHR30298:SF0">
    <property type="entry name" value="PROTEIN YBFL-RELATED"/>
    <property type="match status" value="1"/>
</dbReference>
<dbReference type="Pfam" id="PF13808">
    <property type="entry name" value="DDE_Tnp_1_assoc"/>
    <property type="match status" value="1"/>
</dbReference>
<dbReference type="AlphaFoldDB" id="A0A7V6PEG2"/>
<gene>
    <name evidence="3" type="ORF">GXX48_17855</name>
</gene>
<accession>A0A7V6PEG2</accession>
<dbReference type="GO" id="GO:0003677">
    <property type="term" value="F:DNA binding"/>
    <property type="evidence" value="ECO:0007669"/>
    <property type="project" value="InterPro"/>
</dbReference>
<dbReference type="InterPro" id="IPR047647">
    <property type="entry name" value="ISAs1_transpos"/>
</dbReference>
<evidence type="ECO:0000259" key="1">
    <source>
        <dbReference type="Pfam" id="PF01609"/>
    </source>
</evidence>
<feature type="domain" description="Transposase IS4-like" evidence="1">
    <location>
        <begin position="117"/>
        <end position="358"/>
    </location>
</feature>
<organism evidence="3 4">
    <name type="scientific">Brucella intermedia</name>
    <dbReference type="NCBI Taxonomy" id="94625"/>
    <lineage>
        <taxon>Bacteria</taxon>
        <taxon>Pseudomonadati</taxon>
        <taxon>Pseudomonadota</taxon>
        <taxon>Alphaproteobacteria</taxon>
        <taxon>Hyphomicrobiales</taxon>
        <taxon>Brucellaceae</taxon>
        <taxon>Brucella/Ochrobactrum group</taxon>
        <taxon>Brucella</taxon>
    </lineage>
</organism>
<proteinExistence type="predicted"/>
<dbReference type="GO" id="GO:0004803">
    <property type="term" value="F:transposase activity"/>
    <property type="evidence" value="ECO:0007669"/>
    <property type="project" value="InterPro"/>
</dbReference>
<evidence type="ECO:0000313" key="4">
    <source>
        <dbReference type="Proteomes" id="UP000551563"/>
    </source>
</evidence>
<dbReference type="GO" id="GO:0006313">
    <property type="term" value="P:DNA transposition"/>
    <property type="evidence" value="ECO:0007669"/>
    <property type="project" value="InterPro"/>
</dbReference>
<reference evidence="3 4" key="1">
    <citation type="journal article" date="2020" name="Biotechnol. Biofuels">
        <title>New insights from the biogas microbiome by comprehensive genome-resolved metagenomics of nearly 1600 species originating from multiple anaerobic digesters.</title>
        <authorList>
            <person name="Campanaro S."/>
            <person name="Treu L."/>
            <person name="Rodriguez-R L.M."/>
            <person name="Kovalovszki A."/>
            <person name="Ziels R.M."/>
            <person name="Maus I."/>
            <person name="Zhu X."/>
            <person name="Kougias P.G."/>
            <person name="Basile A."/>
            <person name="Luo G."/>
            <person name="Schluter A."/>
            <person name="Konstantinidis K.T."/>
            <person name="Angelidaki I."/>
        </authorList>
    </citation>
    <scope>NUCLEOTIDE SEQUENCE [LARGE SCALE GENOMIC DNA]</scope>
    <source>
        <strain evidence="3">AS04akNAM_66</strain>
    </source>
</reference>
<dbReference type="InterPro" id="IPR002559">
    <property type="entry name" value="Transposase_11"/>
</dbReference>
<dbReference type="PANTHER" id="PTHR30298">
    <property type="entry name" value="H REPEAT-ASSOCIATED PREDICTED TRANSPOSASE"/>
    <property type="match status" value="1"/>
</dbReference>
<dbReference type="InterPro" id="IPR051698">
    <property type="entry name" value="Transposase_11-like"/>
</dbReference>
<feature type="domain" description="H repeat-associated protein N-terminal" evidence="2">
    <location>
        <begin position="23"/>
        <end position="109"/>
    </location>
</feature>
<dbReference type="Proteomes" id="UP000551563">
    <property type="component" value="Unassembled WGS sequence"/>
</dbReference>
<protein>
    <submittedName>
        <fullName evidence="3">ISAs1 family transposase</fullName>
    </submittedName>
</protein>
<dbReference type="NCBIfam" id="NF033564">
    <property type="entry name" value="transpos_ISAs1"/>
    <property type="match status" value="1"/>
</dbReference>
<dbReference type="InterPro" id="IPR032806">
    <property type="entry name" value="YbfD_N"/>
</dbReference>
<evidence type="ECO:0000259" key="2">
    <source>
        <dbReference type="Pfam" id="PF13808"/>
    </source>
</evidence>
<dbReference type="EMBL" id="DUMN01000506">
    <property type="protein sequence ID" value="HHV69482.1"/>
    <property type="molecule type" value="Genomic_DNA"/>
</dbReference>
<dbReference type="Pfam" id="PF01609">
    <property type="entry name" value="DDE_Tnp_1"/>
    <property type="match status" value="1"/>
</dbReference>